<sequence length="571" mass="60823">MRDTSSGSAVPAAAENGGSARGDERTPLLKPTSQDHNQGDEPAIEARREDQVQGIPAGQEEETTVVAEEVSTTRLVIIFGTAWIGVFLGAVDSTIIATLSGPISSEFQSLSLLSWLATAYLISNAACQPISGRLTDIFGRGPGLVFSNIFFAAGNLICGLARNQTTMIIGRVVAGIGGGGLMSISTFLGSDLVPLRKRGIVQGLGNICYGSGAMLGGVFGGLINDHTSQGWRLAFLIQVPPVLVSAVAVHFLVRIPPKQSDRSFLARIDFMGAFLTSSFLVFLLLGLNSGGNIVPWTHPLPLTTIPLAIITFGLFLYWESKARQPIIPVKLLLDRTVLNACLCNLTCTMTVMGALFYVPLYLQALGSSATQSGIQILPSPIGISIGSLLAGFIMKKTGKYTKLGIAGLLVLIAGVVVLTAQNEHSPKWLMGVSFFLIGSGYGCTLTTTLLACIAAVDHSQQAVITSATYLARSLGSTVGVTIGSAVYQNILKARLWERFGDQPGAADEIRRIRDDLDEVNHLPDGWYDGVISSFVEAFRGVWMTLLAFAILALICISLMKQHTLHATIERR</sequence>
<dbReference type="EMBL" id="JAAGWQ010000197">
    <property type="protein sequence ID" value="KAF5660390.1"/>
    <property type="molecule type" value="Genomic_DNA"/>
</dbReference>
<dbReference type="InterPro" id="IPR036259">
    <property type="entry name" value="MFS_trans_sf"/>
</dbReference>
<feature type="transmembrane region" description="Helical" evidence="8">
    <location>
        <begin position="235"/>
        <end position="253"/>
    </location>
</feature>
<dbReference type="PANTHER" id="PTHR23501:SF191">
    <property type="entry name" value="VACUOLAR BASIC AMINO ACID TRANSPORTER 4"/>
    <property type="match status" value="1"/>
</dbReference>
<dbReference type="PANTHER" id="PTHR23501">
    <property type="entry name" value="MAJOR FACILITATOR SUPERFAMILY"/>
    <property type="match status" value="1"/>
</dbReference>
<dbReference type="Gene3D" id="1.20.1250.20">
    <property type="entry name" value="MFS general substrate transporter like domains"/>
    <property type="match status" value="1"/>
</dbReference>
<feature type="transmembrane region" description="Helical" evidence="8">
    <location>
        <begin position="200"/>
        <end position="223"/>
    </location>
</feature>
<feature type="transmembrane region" description="Helical" evidence="8">
    <location>
        <begin position="75"/>
        <end position="100"/>
    </location>
</feature>
<proteinExistence type="predicted"/>
<accession>A0A8H5T0K5</accession>
<feature type="transmembrane region" description="Helical" evidence="8">
    <location>
        <begin position="469"/>
        <end position="490"/>
    </location>
</feature>
<dbReference type="OrthoDB" id="3437016at2759"/>
<dbReference type="PROSITE" id="PS50850">
    <property type="entry name" value="MFS"/>
    <property type="match status" value="1"/>
</dbReference>
<evidence type="ECO:0000259" key="9">
    <source>
        <dbReference type="PROSITE" id="PS50850"/>
    </source>
</evidence>
<evidence type="ECO:0000256" key="6">
    <source>
        <dbReference type="ARBA" id="ARBA00023180"/>
    </source>
</evidence>
<dbReference type="InterPro" id="IPR011701">
    <property type="entry name" value="MFS"/>
</dbReference>
<feature type="transmembrane region" description="Helical" evidence="8">
    <location>
        <begin position="400"/>
        <end position="420"/>
    </location>
</feature>
<evidence type="ECO:0000256" key="7">
    <source>
        <dbReference type="SAM" id="MobiDB-lite"/>
    </source>
</evidence>
<dbReference type="Proteomes" id="UP000567885">
    <property type="component" value="Unassembled WGS sequence"/>
</dbReference>
<evidence type="ECO:0000256" key="5">
    <source>
        <dbReference type="ARBA" id="ARBA00023136"/>
    </source>
</evidence>
<keyword evidence="2" id="KW-0813">Transport</keyword>
<dbReference type="GO" id="GO:0000329">
    <property type="term" value="C:fungal-type vacuole membrane"/>
    <property type="evidence" value="ECO:0007669"/>
    <property type="project" value="TreeGrafter"/>
</dbReference>
<keyword evidence="4 8" id="KW-1133">Transmembrane helix</keyword>
<feature type="transmembrane region" description="Helical" evidence="8">
    <location>
        <begin position="299"/>
        <end position="317"/>
    </location>
</feature>
<protein>
    <submittedName>
        <fullName evidence="10">Multidrug resistance fnx1</fullName>
    </submittedName>
</protein>
<reference evidence="10 11" key="1">
    <citation type="submission" date="2020-05" db="EMBL/GenBank/DDBJ databases">
        <title>Identification and distribution of gene clusters putatively required for synthesis of sphingolipid metabolism inhibitors in phylogenetically diverse species of the filamentous fungus Fusarium.</title>
        <authorList>
            <person name="Kim H.-S."/>
            <person name="Busman M."/>
            <person name="Brown D.W."/>
            <person name="Divon H."/>
            <person name="Uhlig S."/>
            <person name="Proctor R.H."/>
        </authorList>
    </citation>
    <scope>NUCLEOTIDE SEQUENCE [LARGE SCALE GENOMIC DNA]</scope>
    <source>
        <strain evidence="10 11">NRRL 20693</strain>
    </source>
</reference>
<evidence type="ECO:0000256" key="4">
    <source>
        <dbReference type="ARBA" id="ARBA00022989"/>
    </source>
</evidence>
<feature type="transmembrane region" description="Helical" evidence="8">
    <location>
        <begin position="112"/>
        <end position="131"/>
    </location>
</feature>
<feature type="transmembrane region" description="Helical" evidence="8">
    <location>
        <begin position="168"/>
        <end position="188"/>
    </location>
</feature>
<comment type="subcellular location">
    <subcellularLocation>
        <location evidence="1">Endomembrane system</location>
        <topology evidence="1">Multi-pass membrane protein</topology>
    </subcellularLocation>
</comment>
<comment type="caution">
    <text evidence="10">The sequence shown here is derived from an EMBL/GenBank/DDBJ whole genome shotgun (WGS) entry which is preliminary data.</text>
</comment>
<feature type="region of interest" description="Disordered" evidence="7">
    <location>
        <begin position="1"/>
        <end position="61"/>
    </location>
</feature>
<feature type="domain" description="Major facilitator superfamily (MFS) profile" evidence="9">
    <location>
        <begin position="78"/>
        <end position="564"/>
    </location>
</feature>
<gene>
    <name evidence="10" type="ORF">FHETE_8932</name>
</gene>
<dbReference type="InterPro" id="IPR020846">
    <property type="entry name" value="MFS_dom"/>
</dbReference>
<keyword evidence="11" id="KW-1185">Reference proteome</keyword>
<evidence type="ECO:0000256" key="3">
    <source>
        <dbReference type="ARBA" id="ARBA00022692"/>
    </source>
</evidence>
<feature type="transmembrane region" description="Helical" evidence="8">
    <location>
        <begin position="432"/>
        <end position="457"/>
    </location>
</feature>
<evidence type="ECO:0000313" key="10">
    <source>
        <dbReference type="EMBL" id="KAF5660390.1"/>
    </source>
</evidence>
<dbReference type="CDD" id="cd17502">
    <property type="entry name" value="MFS_Azr1_MDR_like"/>
    <property type="match status" value="1"/>
</dbReference>
<feature type="transmembrane region" description="Helical" evidence="8">
    <location>
        <begin position="143"/>
        <end position="162"/>
    </location>
</feature>
<feature type="transmembrane region" description="Helical" evidence="8">
    <location>
        <begin position="337"/>
        <end position="362"/>
    </location>
</feature>
<name>A0A8H5T0K5_FUSHE</name>
<feature type="transmembrane region" description="Helical" evidence="8">
    <location>
        <begin position="374"/>
        <end position="393"/>
    </location>
</feature>
<keyword evidence="3 8" id="KW-0812">Transmembrane</keyword>
<dbReference type="GO" id="GO:0012505">
    <property type="term" value="C:endomembrane system"/>
    <property type="evidence" value="ECO:0007669"/>
    <property type="project" value="UniProtKB-SubCell"/>
</dbReference>
<feature type="transmembrane region" description="Helical" evidence="8">
    <location>
        <begin position="540"/>
        <end position="559"/>
    </location>
</feature>
<keyword evidence="5 8" id="KW-0472">Membrane</keyword>
<dbReference type="GO" id="GO:0015174">
    <property type="term" value="F:basic amino acid transmembrane transporter activity"/>
    <property type="evidence" value="ECO:0007669"/>
    <property type="project" value="TreeGrafter"/>
</dbReference>
<dbReference type="Pfam" id="PF07690">
    <property type="entry name" value="MFS_1"/>
    <property type="match status" value="1"/>
</dbReference>
<evidence type="ECO:0000256" key="2">
    <source>
        <dbReference type="ARBA" id="ARBA00022448"/>
    </source>
</evidence>
<keyword evidence="6" id="KW-0325">Glycoprotein</keyword>
<evidence type="ECO:0000313" key="11">
    <source>
        <dbReference type="Proteomes" id="UP000567885"/>
    </source>
</evidence>
<dbReference type="AlphaFoldDB" id="A0A8H5T0K5"/>
<evidence type="ECO:0000256" key="8">
    <source>
        <dbReference type="SAM" id="Phobius"/>
    </source>
</evidence>
<dbReference type="SUPFAM" id="SSF103473">
    <property type="entry name" value="MFS general substrate transporter"/>
    <property type="match status" value="1"/>
</dbReference>
<evidence type="ECO:0000256" key="1">
    <source>
        <dbReference type="ARBA" id="ARBA00004127"/>
    </source>
</evidence>
<organism evidence="10 11">
    <name type="scientific">Fusarium heterosporum</name>
    <dbReference type="NCBI Taxonomy" id="42747"/>
    <lineage>
        <taxon>Eukaryota</taxon>
        <taxon>Fungi</taxon>
        <taxon>Dikarya</taxon>
        <taxon>Ascomycota</taxon>
        <taxon>Pezizomycotina</taxon>
        <taxon>Sordariomycetes</taxon>
        <taxon>Hypocreomycetidae</taxon>
        <taxon>Hypocreales</taxon>
        <taxon>Nectriaceae</taxon>
        <taxon>Fusarium</taxon>
        <taxon>Fusarium heterosporum species complex</taxon>
    </lineage>
</organism>
<feature type="transmembrane region" description="Helical" evidence="8">
    <location>
        <begin position="265"/>
        <end position="287"/>
    </location>
</feature>